<organism evidence="2 3">
    <name type="scientific">Pseudomonas fragi</name>
    <dbReference type="NCBI Taxonomy" id="296"/>
    <lineage>
        <taxon>Bacteria</taxon>
        <taxon>Pseudomonadati</taxon>
        <taxon>Pseudomonadota</taxon>
        <taxon>Gammaproteobacteria</taxon>
        <taxon>Pseudomonadales</taxon>
        <taxon>Pseudomonadaceae</taxon>
        <taxon>Pseudomonas</taxon>
    </lineage>
</organism>
<name>A0A9Q6VPB8_PSEFR</name>
<protein>
    <submittedName>
        <fullName evidence="2">Type II secretion system protein M</fullName>
    </submittedName>
</protein>
<evidence type="ECO:0000256" key="1">
    <source>
        <dbReference type="SAM" id="Phobius"/>
    </source>
</evidence>
<dbReference type="GO" id="GO:0015627">
    <property type="term" value="C:type II protein secretion system complex"/>
    <property type="evidence" value="ECO:0007669"/>
    <property type="project" value="InterPro"/>
</dbReference>
<feature type="transmembrane region" description="Helical" evidence="1">
    <location>
        <begin position="20"/>
        <end position="38"/>
    </location>
</feature>
<dbReference type="GO" id="GO:0015628">
    <property type="term" value="P:protein secretion by the type II secretion system"/>
    <property type="evidence" value="ECO:0007669"/>
    <property type="project" value="InterPro"/>
</dbReference>
<dbReference type="EMBL" id="CP065202">
    <property type="protein sequence ID" value="QPL32077.1"/>
    <property type="molecule type" value="Genomic_DNA"/>
</dbReference>
<dbReference type="InterPro" id="IPR007690">
    <property type="entry name" value="T2SS_GspM"/>
</dbReference>
<accession>A0A9Q6VPB8</accession>
<evidence type="ECO:0000313" key="2">
    <source>
        <dbReference type="EMBL" id="QPL32077.1"/>
    </source>
</evidence>
<proteinExistence type="predicted"/>
<dbReference type="Proteomes" id="UP000594467">
    <property type="component" value="Chromosome"/>
</dbReference>
<gene>
    <name evidence="2" type="ORF">I5R27_02845</name>
</gene>
<sequence>MKVGLRERWSQLPSRDRQLCRVLAVFLLVVFSIYGLWLPAQQRLDAARGLYFKQMALAAEIQQARPGSVTRVSDQPLASRLSESAISSGLTVEQFELDAGVVRITLNGDAAALLGWLNRIELEGSGFESLSLEKRDSSLQARLQIHNPS</sequence>
<keyword evidence="1" id="KW-0472">Membrane</keyword>
<keyword evidence="1" id="KW-1133">Transmembrane helix</keyword>
<dbReference type="RefSeq" id="WP_169845080.1">
    <property type="nucleotide sequence ID" value="NZ_CP065202.1"/>
</dbReference>
<dbReference type="AlphaFoldDB" id="A0A9Q6VPB8"/>
<evidence type="ECO:0000313" key="3">
    <source>
        <dbReference type="Proteomes" id="UP000594467"/>
    </source>
</evidence>
<dbReference type="Pfam" id="PF04612">
    <property type="entry name" value="T2SSM"/>
    <property type="match status" value="1"/>
</dbReference>
<reference evidence="2 3" key="1">
    <citation type="submission" date="2020-11" db="EMBL/GenBank/DDBJ databases">
        <title>The Complete Genome of Pseudomonas fragi A13BB.</title>
        <authorList>
            <person name="Awolope O.K."/>
            <person name="O'Driscoll N.H."/>
            <person name="Di Salvo A."/>
            <person name="Lamb A.J."/>
        </authorList>
    </citation>
    <scope>NUCLEOTIDE SEQUENCE [LARGE SCALE GENOMIC DNA]</scope>
    <source>
        <strain evidence="2 3">A13BB</strain>
    </source>
</reference>
<keyword evidence="1" id="KW-0812">Transmembrane</keyword>